<accession>A0A1R3G979</accession>
<evidence type="ECO:0000313" key="2">
    <source>
        <dbReference type="Proteomes" id="UP000187203"/>
    </source>
</evidence>
<organism evidence="1 2">
    <name type="scientific">Corchorus olitorius</name>
    <dbReference type="NCBI Taxonomy" id="93759"/>
    <lineage>
        <taxon>Eukaryota</taxon>
        <taxon>Viridiplantae</taxon>
        <taxon>Streptophyta</taxon>
        <taxon>Embryophyta</taxon>
        <taxon>Tracheophyta</taxon>
        <taxon>Spermatophyta</taxon>
        <taxon>Magnoliopsida</taxon>
        <taxon>eudicotyledons</taxon>
        <taxon>Gunneridae</taxon>
        <taxon>Pentapetalae</taxon>
        <taxon>rosids</taxon>
        <taxon>malvids</taxon>
        <taxon>Malvales</taxon>
        <taxon>Malvaceae</taxon>
        <taxon>Grewioideae</taxon>
        <taxon>Apeibeae</taxon>
        <taxon>Corchorus</taxon>
    </lineage>
</organism>
<keyword evidence="2" id="KW-1185">Reference proteome</keyword>
<gene>
    <name evidence="1" type="ORF">COLO4_36392</name>
</gene>
<protein>
    <submittedName>
        <fullName evidence="1">Uncharacterized protein</fullName>
    </submittedName>
</protein>
<evidence type="ECO:0000313" key="1">
    <source>
        <dbReference type="EMBL" id="OMO54607.1"/>
    </source>
</evidence>
<proteinExistence type="predicted"/>
<reference evidence="2" key="1">
    <citation type="submission" date="2013-09" db="EMBL/GenBank/DDBJ databases">
        <title>Corchorus olitorius genome sequencing.</title>
        <authorList>
            <person name="Alam M."/>
            <person name="Haque M.S."/>
            <person name="Islam M.S."/>
            <person name="Emdad E.M."/>
            <person name="Islam M.M."/>
            <person name="Ahmed B."/>
            <person name="Halim A."/>
            <person name="Hossen Q.M.M."/>
            <person name="Hossain M.Z."/>
            <person name="Ahmed R."/>
            <person name="Khan M.M."/>
            <person name="Islam R."/>
            <person name="Rashid M.M."/>
            <person name="Khan S.A."/>
            <person name="Rahman M.S."/>
            <person name="Alam M."/>
            <person name="Yahiya A.S."/>
            <person name="Khan M.S."/>
            <person name="Azam M.S."/>
            <person name="Haque T."/>
            <person name="Lashkar M.Z.H."/>
            <person name="Akhand A.I."/>
            <person name="Morshed G."/>
            <person name="Roy S."/>
            <person name="Uddin K.S."/>
            <person name="Rabeya T."/>
            <person name="Hossain A.S."/>
            <person name="Chowdhury A."/>
            <person name="Snigdha A.R."/>
            <person name="Mortoza M.S."/>
            <person name="Matin S.A."/>
            <person name="Hoque S.M.E."/>
            <person name="Islam M.K."/>
            <person name="Roy D.K."/>
            <person name="Haider R."/>
            <person name="Moosa M.M."/>
            <person name="Elias S.M."/>
            <person name="Hasan A.M."/>
            <person name="Jahan S."/>
            <person name="Shafiuddin M."/>
            <person name="Mahmood N."/>
            <person name="Shommy N.S."/>
        </authorList>
    </citation>
    <scope>NUCLEOTIDE SEQUENCE [LARGE SCALE GENOMIC DNA]</scope>
    <source>
        <strain evidence="2">cv. O-4</strain>
    </source>
</reference>
<dbReference type="Proteomes" id="UP000187203">
    <property type="component" value="Unassembled WGS sequence"/>
</dbReference>
<dbReference type="PANTHER" id="PTHR46250">
    <property type="entry name" value="MYB/SANT-LIKE DNA-BINDING DOMAIN PROTEIN-RELATED"/>
    <property type="match status" value="1"/>
</dbReference>
<dbReference type="EMBL" id="AWUE01023210">
    <property type="protein sequence ID" value="OMO54607.1"/>
    <property type="molecule type" value="Genomic_DNA"/>
</dbReference>
<comment type="caution">
    <text evidence="1">The sequence shown here is derived from an EMBL/GenBank/DDBJ whole genome shotgun (WGS) entry which is preliminary data.</text>
</comment>
<dbReference type="AlphaFoldDB" id="A0A1R3G979"/>
<dbReference type="OrthoDB" id="1746344at2759"/>
<dbReference type="PANTHER" id="PTHR46250:SF15">
    <property type="entry name" value="OS01G0523800 PROTEIN"/>
    <property type="match status" value="1"/>
</dbReference>
<name>A0A1R3G979_9ROSI</name>
<sequence length="50" mass="5679">MPYGDLDPKWRADNGTFRAGYLGELEKRMQERLLGCDAKGTPHISSRVKL</sequence>